<reference evidence="1 2" key="1">
    <citation type="submission" date="2019-05" db="EMBL/GenBank/DDBJ databases">
        <title>Another draft genome of Portunus trituberculatus and its Hox gene families provides insights of decapod evolution.</title>
        <authorList>
            <person name="Jeong J.-H."/>
            <person name="Song I."/>
            <person name="Kim S."/>
            <person name="Choi T."/>
            <person name="Kim D."/>
            <person name="Ryu S."/>
            <person name="Kim W."/>
        </authorList>
    </citation>
    <scope>NUCLEOTIDE SEQUENCE [LARGE SCALE GENOMIC DNA]</scope>
    <source>
        <tissue evidence="1">Muscle</tissue>
    </source>
</reference>
<sequence length="37" mass="3848">MGAVIDAAAFKRISGYVQHAKTSPNLTVVAGGKCDDR</sequence>
<comment type="caution">
    <text evidence="1">The sequence shown here is derived from an EMBL/GenBank/DDBJ whole genome shotgun (WGS) entry which is preliminary data.</text>
</comment>
<dbReference type="Proteomes" id="UP000324222">
    <property type="component" value="Unassembled WGS sequence"/>
</dbReference>
<dbReference type="EMBL" id="VSRR010114697">
    <property type="protein sequence ID" value="MPC98584.1"/>
    <property type="molecule type" value="Genomic_DNA"/>
</dbReference>
<gene>
    <name evidence="1" type="primary">ALDH4A1_1</name>
    <name evidence="1" type="ORF">E2C01_093958</name>
</gene>
<name>A0A5B7K1U6_PORTR</name>
<dbReference type="AlphaFoldDB" id="A0A5B7K1U6"/>
<organism evidence="1 2">
    <name type="scientific">Portunus trituberculatus</name>
    <name type="common">Swimming crab</name>
    <name type="synonym">Neptunus trituberculatus</name>
    <dbReference type="NCBI Taxonomy" id="210409"/>
    <lineage>
        <taxon>Eukaryota</taxon>
        <taxon>Metazoa</taxon>
        <taxon>Ecdysozoa</taxon>
        <taxon>Arthropoda</taxon>
        <taxon>Crustacea</taxon>
        <taxon>Multicrustacea</taxon>
        <taxon>Malacostraca</taxon>
        <taxon>Eumalacostraca</taxon>
        <taxon>Eucarida</taxon>
        <taxon>Decapoda</taxon>
        <taxon>Pleocyemata</taxon>
        <taxon>Brachyura</taxon>
        <taxon>Eubrachyura</taxon>
        <taxon>Portunoidea</taxon>
        <taxon>Portunidae</taxon>
        <taxon>Portuninae</taxon>
        <taxon>Portunus</taxon>
    </lineage>
</organism>
<evidence type="ECO:0000313" key="1">
    <source>
        <dbReference type="EMBL" id="MPC98584.1"/>
    </source>
</evidence>
<dbReference type="InterPro" id="IPR016163">
    <property type="entry name" value="Ald_DH_C"/>
</dbReference>
<dbReference type="GO" id="GO:0016620">
    <property type="term" value="F:oxidoreductase activity, acting on the aldehyde or oxo group of donors, NAD or NADP as acceptor"/>
    <property type="evidence" value="ECO:0007669"/>
    <property type="project" value="InterPro"/>
</dbReference>
<evidence type="ECO:0000313" key="2">
    <source>
        <dbReference type="Proteomes" id="UP000324222"/>
    </source>
</evidence>
<dbReference type="Gene3D" id="3.40.309.10">
    <property type="entry name" value="Aldehyde Dehydrogenase, Chain A, domain 2"/>
    <property type="match status" value="1"/>
</dbReference>
<proteinExistence type="predicted"/>
<protein>
    <submittedName>
        <fullName evidence="1">Delta-1-pyrroline-5-carboxylate dehydrogenase, mitochondrial</fullName>
    </submittedName>
</protein>
<keyword evidence="2" id="KW-1185">Reference proteome</keyword>
<accession>A0A5B7K1U6</accession>